<name>A0A318LH51_9PSEU</name>
<evidence type="ECO:0000256" key="2">
    <source>
        <dbReference type="SAM" id="MobiDB-lite"/>
    </source>
</evidence>
<dbReference type="PANTHER" id="PTHR30329">
    <property type="entry name" value="STATOR ELEMENT OF FLAGELLAR MOTOR COMPLEX"/>
    <property type="match status" value="1"/>
</dbReference>
<dbReference type="GO" id="GO:0016020">
    <property type="term" value="C:membrane"/>
    <property type="evidence" value="ECO:0007669"/>
    <property type="project" value="UniProtKB-UniRule"/>
</dbReference>
<keyword evidence="5" id="KW-1185">Reference proteome</keyword>
<dbReference type="AlphaFoldDB" id="A0A318LH51"/>
<dbReference type="Proteomes" id="UP000247892">
    <property type="component" value="Unassembled WGS sequence"/>
</dbReference>
<evidence type="ECO:0000256" key="1">
    <source>
        <dbReference type="PROSITE-ProRule" id="PRU00473"/>
    </source>
</evidence>
<sequence>MSGGGGRRWLVPLALLVTGVLAFLATRFEADGIESDLLARSRSALAHAGLSAASVSFDGRDGTVSGVSGREAEWAVGVVAGVEGVRTAEAAEPTTKRKPGVPQDVRQRLQAELDGLLATQPISFQPDTAVLTPEGESAMTAVLDLLGTTPTDVRFDVGGHVARLPGGDPAGARALSQARADAVAQRLIASGIANTRVTAIGYGDTRPLSPSGDTSADRRVEITVR</sequence>
<dbReference type="InterPro" id="IPR036737">
    <property type="entry name" value="OmpA-like_sf"/>
</dbReference>
<proteinExistence type="predicted"/>
<dbReference type="Pfam" id="PF00691">
    <property type="entry name" value="OmpA"/>
    <property type="match status" value="1"/>
</dbReference>
<dbReference type="RefSeq" id="WP_110343209.1">
    <property type="nucleotide sequence ID" value="NZ_JBHVKT010000033.1"/>
</dbReference>
<dbReference type="SUPFAM" id="SSF103088">
    <property type="entry name" value="OmpA-like"/>
    <property type="match status" value="1"/>
</dbReference>
<dbReference type="EMBL" id="MASU01000017">
    <property type="protein sequence ID" value="PXY20132.1"/>
    <property type="molecule type" value="Genomic_DNA"/>
</dbReference>
<organism evidence="4 5">
    <name type="scientific">Prauserella flavalba</name>
    <dbReference type="NCBI Taxonomy" id="1477506"/>
    <lineage>
        <taxon>Bacteria</taxon>
        <taxon>Bacillati</taxon>
        <taxon>Actinomycetota</taxon>
        <taxon>Actinomycetes</taxon>
        <taxon>Pseudonocardiales</taxon>
        <taxon>Pseudonocardiaceae</taxon>
        <taxon>Prauserella</taxon>
    </lineage>
</organism>
<dbReference type="CDD" id="cd07185">
    <property type="entry name" value="OmpA_C-like"/>
    <property type="match status" value="1"/>
</dbReference>
<reference evidence="4 5" key="1">
    <citation type="submission" date="2016-07" db="EMBL/GenBank/DDBJ databases">
        <title>Draft genome sequence of Prauserella sp. YIM 121212, isolated from alkaline soil.</title>
        <authorList>
            <person name="Ruckert C."/>
            <person name="Albersmeier A."/>
            <person name="Jiang C.-L."/>
            <person name="Jiang Y."/>
            <person name="Kalinowski J."/>
            <person name="Schneider O."/>
            <person name="Winkler A."/>
            <person name="Zotchev S.B."/>
        </authorList>
    </citation>
    <scope>NUCLEOTIDE SEQUENCE [LARGE SCALE GENOMIC DNA]</scope>
    <source>
        <strain evidence="4 5">YIM 121212</strain>
    </source>
</reference>
<feature type="region of interest" description="Disordered" evidence="2">
    <location>
        <begin position="204"/>
        <end position="225"/>
    </location>
</feature>
<feature type="domain" description="OmpA-like" evidence="3">
    <location>
        <begin position="110"/>
        <end position="225"/>
    </location>
</feature>
<gene>
    <name evidence="4" type="ORF">BA062_33280</name>
</gene>
<evidence type="ECO:0000313" key="5">
    <source>
        <dbReference type="Proteomes" id="UP000247892"/>
    </source>
</evidence>
<dbReference type="InterPro" id="IPR006665">
    <property type="entry name" value="OmpA-like"/>
</dbReference>
<dbReference type="Gene3D" id="3.30.1330.60">
    <property type="entry name" value="OmpA-like domain"/>
    <property type="match status" value="1"/>
</dbReference>
<comment type="caution">
    <text evidence="4">The sequence shown here is derived from an EMBL/GenBank/DDBJ whole genome shotgun (WGS) entry which is preliminary data.</text>
</comment>
<evidence type="ECO:0000313" key="4">
    <source>
        <dbReference type="EMBL" id="PXY20132.1"/>
    </source>
</evidence>
<accession>A0A318LH51</accession>
<evidence type="ECO:0000259" key="3">
    <source>
        <dbReference type="PROSITE" id="PS51123"/>
    </source>
</evidence>
<dbReference type="OrthoDB" id="3555397at2"/>
<dbReference type="InterPro" id="IPR050330">
    <property type="entry name" value="Bact_OuterMem_StrucFunc"/>
</dbReference>
<protein>
    <recommendedName>
        <fullName evidence="3">OmpA-like domain-containing protein</fullName>
    </recommendedName>
</protein>
<dbReference type="PROSITE" id="PS51123">
    <property type="entry name" value="OMPA_2"/>
    <property type="match status" value="1"/>
</dbReference>
<dbReference type="PANTHER" id="PTHR30329:SF21">
    <property type="entry name" value="LIPOPROTEIN YIAD-RELATED"/>
    <property type="match status" value="1"/>
</dbReference>
<feature type="compositionally biased region" description="Basic and acidic residues" evidence="2">
    <location>
        <begin position="215"/>
        <end position="225"/>
    </location>
</feature>
<keyword evidence="1" id="KW-0472">Membrane</keyword>